<organism evidence="2">
    <name type="scientific">Sulfurovum sp. enrichment culture clone C5</name>
    <dbReference type="NCBI Taxonomy" id="497650"/>
    <lineage>
        <taxon>Bacteria</taxon>
        <taxon>Pseudomonadati</taxon>
        <taxon>Campylobacterota</taxon>
        <taxon>Epsilonproteobacteria</taxon>
        <taxon>Campylobacterales</taxon>
        <taxon>Sulfurovaceae</taxon>
        <taxon>Sulfurovum</taxon>
        <taxon>environmental samples</taxon>
    </lineage>
</organism>
<dbReference type="InterPro" id="IPR027417">
    <property type="entry name" value="P-loop_NTPase"/>
</dbReference>
<dbReference type="Pfam" id="PF13173">
    <property type="entry name" value="AAA_14"/>
    <property type="match status" value="1"/>
</dbReference>
<accession>A0A0S4XR08</accession>
<protein>
    <recommendedName>
        <fullName evidence="1">AAA domain-containing protein</fullName>
    </recommendedName>
</protein>
<proteinExistence type="predicted"/>
<reference evidence="2" key="1">
    <citation type="submission" date="2015-11" db="EMBL/GenBank/DDBJ databases">
        <authorList>
            <person name="Zhang Y."/>
            <person name="Guo Z."/>
        </authorList>
    </citation>
    <scope>NUCLEOTIDE SEQUENCE</scope>
    <source>
        <strain evidence="2">BN30871</strain>
    </source>
</reference>
<dbReference type="SUPFAM" id="SSF52540">
    <property type="entry name" value="P-loop containing nucleoside triphosphate hydrolases"/>
    <property type="match status" value="1"/>
</dbReference>
<evidence type="ECO:0000313" key="2">
    <source>
        <dbReference type="EMBL" id="CUV66198.1"/>
    </source>
</evidence>
<sequence length="355" mass="41169">MEMLEYFYQNRPQNENFVPRKCTLDDHPRINLFGARGVGKSALVLDYLANLDKKNILYIDLDDPNILFAPLGSLQNFIDKEAIETLVLDHYNDNDISLPKVKQLIIVSRESIDDDSFTQIKLTPLDFEEFLAFENSAHTSASFSHYLKIGSLPRFAISHKATLLETKEFLKSKFSLEEIRLLGFLALFATKQISINQIYTRCKEHFKISKDWLYKTMQKLQTEGIIHLVEDYQPSASKKLVFYDNAITKYLNRNLTFIMLFEQAVVLELLKKDEEICSFYNLGYLYTDGVLTILAPFDSEEAVWAKCQKNISKLKLAEIQDAKIITVANSYEYTIDGIRFEAMPFYEWSLVDFEV</sequence>
<gene>
    <name evidence="2" type="ORF">BN3087_660028</name>
</gene>
<name>A0A0S4XR08_9BACT</name>
<dbReference type="InterPro" id="IPR041682">
    <property type="entry name" value="AAA_14"/>
</dbReference>
<dbReference type="AlphaFoldDB" id="A0A0S4XR08"/>
<dbReference type="EMBL" id="FAXN01000069">
    <property type="protein sequence ID" value="CUV66198.1"/>
    <property type="molecule type" value="Genomic_DNA"/>
</dbReference>
<feature type="domain" description="AAA" evidence="1">
    <location>
        <begin position="30"/>
        <end position="89"/>
    </location>
</feature>
<evidence type="ECO:0000259" key="1">
    <source>
        <dbReference type="Pfam" id="PF13173"/>
    </source>
</evidence>